<evidence type="ECO:0000259" key="2">
    <source>
        <dbReference type="Pfam" id="PF14893"/>
    </source>
</evidence>
<dbReference type="EMBL" id="CATKSN020000973">
    <property type="protein sequence ID" value="CAI9150610.1"/>
    <property type="molecule type" value="Genomic_DNA"/>
</dbReference>
<dbReference type="PANTHER" id="PTHR23095">
    <property type="entry name" value="PARANEOPLASTIC ANTIGEN"/>
    <property type="match status" value="1"/>
</dbReference>
<sequence length="321" mass="34562">MRLLRASKDSMTVEECLDALKQIFGDKKDHRTSQFKLVQTFQKSGETTSGFLLEPPLTTALRGKLELLDQRECAPTFLQLMKLIRDEEECKATMAVTEEIQSRAERVFRASEDSVLIPQVMVQAGSFAESSTQTIQEGIVPFLKCRQLSSSCDTGEEGHSEALFPRAENQPPAKPRPQLAAEESGNERGAGAIEPPQGLGSIGSTYPGTPSASRQQKTCNAGKRQSTQTAGALSGAEGQGSQVQPPQPLPTGRCSTNQAKISSGRCGRPKQKIIMCSKRGGHASDRDPNIAEAEEGVVKGSGIGPGFWPPANALWALSYRC</sequence>
<dbReference type="Pfam" id="PF14893">
    <property type="entry name" value="PNMA"/>
    <property type="match status" value="1"/>
</dbReference>
<feature type="domain" description="Paraneoplastic antigen Ma-like C-terminal" evidence="2">
    <location>
        <begin position="1"/>
        <end position="53"/>
    </location>
</feature>
<dbReference type="InterPro" id="IPR026523">
    <property type="entry name" value="PNMA"/>
</dbReference>
<comment type="caution">
    <text evidence="3">The sequence shown here is derived from an EMBL/GenBank/DDBJ whole genome shotgun (WGS) entry which is preliminary data.</text>
</comment>
<accession>A0ABN8XMD2</accession>
<evidence type="ECO:0000256" key="1">
    <source>
        <dbReference type="SAM" id="MobiDB-lite"/>
    </source>
</evidence>
<organism evidence="3 4">
    <name type="scientific">Rangifer tarandus platyrhynchus</name>
    <name type="common">Svalbard reindeer</name>
    <dbReference type="NCBI Taxonomy" id="3082113"/>
    <lineage>
        <taxon>Eukaryota</taxon>
        <taxon>Metazoa</taxon>
        <taxon>Chordata</taxon>
        <taxon>Craniata</taxon>
        <taxon>Vertebrata</taxon>
        <taxon>Euteleostomi</taxon>
        <taxon>Mammalia</taxon>
        <taxon>Eutheria</taxon>
        <taxon>Laurasiatheria</taxon>
        <taxon>Artiodactyla</taxon>
        <taxon>Ruminantia</taxon>
        <taxon>Pecora</taxon>
        <taxon>Cervidae</taxon>
        <taxon>Odocoileinae</taxon>
        <taxon>Rangifer</taxon>
    </lineage>
</organism>
<feature type="compositionally biased region" description="Polar residues" evidence="1">
    <location>
        <begin position="202"/>
        <end position="231"/>
    </location>
</feature>
<evidence type="ECO:0000313" key="3">
    <source>
        <dbReference type="EMBL" id="CAI9150610.1"/>
    </source>
</evidence>
<feature type="region of interest" description="Disordered" evidence="1">
    <location>
        <begin position="150"/>
        <end position="253"/>
    </location>
</feature>
<dbReference type="PANTHER" id="PTHR23095:SF4">
    <property type="entry name" value="PARANEOPLASTIC ANTIGEN-LIKE PROTEIN 5"/>
    <property type="match status" value="1"/>
</dbReference>
<gene>
    <name evidence="3" type="ORF">MRATA1EN1_LOCUS32228</name>
</gene>
<evidence type="ECO:0000313" key="4">
    <source>
        <dbReference type="Proteomes" id="UP001176941"/>
    </source>
</evidence>
<reference evidence="3" key="1">
    <citation type="submission" date="2023-04" db="EMBL/GenBank/DDBJ databases">
        <authorList>
            <consortium name="ELIXIR-Norway"/>
        </authorList>
    </citation>
    <scope>NUCLEOTIDE SEQUENCE [LARGE SCALE GENOMIC DNA]</scope>
</reference>
<dbReference type="Proteomes" id="UP001176941">
    <property type="component" value="Unassembled WGS sequence"/>
</dbReference>
<protein>
    <recommendedName>
        <fullName evidence="2">Paraneoplastic antigen Ma-like C-terminal domain-containing protein</fullName>
    </recommendedName>
</protein>
<dbReference type="InterPro" id="IPR048270">
    <property type="entry name" value="PNMA_C"/>
</dbReference>
<proteinExistence type="predicted"/>
<name>A0ABN8XMD2_RANTA</name>
<keyword evidence="4" id="KW-1185">Reference proteome</keyword>